<feature type="region of interest" description="Disordered" evidence="1">
    <location>
        <begin position="694"/>
        <end position="903"/>
    </location>
</feature>
<feature type="compositionally biased region" description="Polar residues" evidence="1">
    <location>
        <begin position="768"/>
        <end position="782"/>
    </location>
</feature>
<proteinExistence type="predicted"/>
<dbReference type="PROSITE" id="PS50003">
    <property type="entry name" value="PH_DOMAIN"/>
    <property type="match status" value="1"/>
</dbReference>
<dbReference type="AlphaFoldDB" id="D7G7X5"/>
<organism evidence="3 4">
    <name type="scientific">Ectocarpus siliculosus</name>
    <name type="common">Brown alga</name>
    <name type="synonym">Conferva siliculosa</name>
    <dbReference type="NCBI Taxonomy" id="2880"/>
    <lineage>
        <taxon>Eukaryota</taxon>
        <taxon>Sar</taxon>
        <taxon>Stramenopiles</taxon>
        <taxon>Ochrophyta</taxon>
        <taxon>PX clade</taxon>
        <taxon>Phaeophyceae</taxon>
        <taxon>Ectocarpales</taxon>
        <taxon>Ectocarpaceae</taxon>
        <taxon>Ectocarpus</taxon>
    </lineage>
</organism>
<gene>
    <name evidence="3" type="ORF">Esi_0858_0003</name>
</gene>
<dbReference type="InterPro" id="IPR001849">
    <property type="entry name" value="PH_domain"/>
</dbReference>
<protein>
    <recommendedName>
        <fullName evidence="2">PH domain-containing protein</fullName>
    </recommendedName>
</protein>
<name>D7G7X5_ECTSI</name>
<sequence>MSYGGAGRIEGGGFGGGMGGGSTSKHLLEIEVVGSKRRVWAAESKQECRRWVSAIKAAMTERPVNPDETILGEDQLPIIPHDSCHRHHMESYLSARGFLRNATSTEDYLSALKGLMAEVGRGTGGGLQEGGEKDSSMGVPVKWVKQQLPGSERVYQASGRGRGKSELAQLWKDMKRDTVSINGRVMTGERGPEGIIGALTRCILAQAGRLSASDSLSKLSEAQSLLAARDVLLACDRTTSGGDTYLVVDNLCRNPPLVVLVPASQEAEPLDITVTLHPRAAQVQTQGHKQSPSRHYRHTIDGGTKGPQPNSPPSPGELPEPPSPSSLGSGSAAASPSFGHRSSGVQRSPPSARNSEGGFTSPGGGGDGDTKAQHQPVGKGGGRNGVQTGGGVKRRGRLKIPGSGRVTLTRTGSAMGGRVAPTTLPVPPDMRQAASWDGGTQSLAATAPAGLGRPWAEDEGEAVASPTGQRKPGLVSSKTYGADGGEGSGATGGGIFASLARRRSVDQAAGYSGSNVGLNSKRSVPYAMSAIGQGDSSGKGHKEGGVRGGLSSAPAAALASYKMFFGDTDDGGEESGSSNDEEDGPLFRTSYIQVTCTARTSYKLFSSDPQDEERDVYAVVTGLFEQSFTISREFPAGSGSRASSGMGNATRTEGSVAFLTFHDPAIKRQSLDKGAAGDIKVAFETERAKMGVEEARDLTSNAKEGGTIGYNPFDDESDDESGGGGDGDTLGASGLDARTLLPPDFCNGSVSREEGEVGGRGEVLVSEATSAATADNSRNPNNDRPLDDGRKHATVVNMPPQHESRSSEPVGGDLFGEGPEEREERRRKGYGFAPCEEDPTTAADGEVVNMTATAALTPDSGGPVTFSPGPASPRSGVCSIETPPSLAAGSPSPANSPSVERTVSRVTGLLRRFSSRDIVDPDPAETLRLEPLEIDSDDYGA</sequence>
<dbReference type="InParanoid" id="D7G7X5"/>
<feature type="region of interest" description="Disordered" evidence="1">
    <location>
        <begin position="529"/>
        <end position="551"/>
    </location>
</feature>
<feature type="compositionally biased region" description="Polar residues" evidence="1">
    <location>
        <begin position="343"/>
        <end position="354"/>
    </location>
</feature>
<evidence type="ECO:0000256" key="1">
    <source>
        <dbReference type="SAM" id="MobiDB-lite"/>
    </source>
</evidence>
<feature type="domain" description="PH" evidence="2">
    <location>
        <begin position="1"/>
        <end position="60"/>
    </location>
</feature>
<feature type="compositionally biased region" description="Gly residues" evidence="1">
    <location>
        <begin position="482"/>
        <end position="494"/>
    </location>
</feature>
<evidence type="ECO:0000259" key="2">
    <source>
        <dbReference type="PROSITE" id="PS50003"/>
    </source>
</evidence>
<evidence type="ECO:0000313" key="3">
    <source>
        <dbReference type="EMBL" id="CBJ34008.1"/>
    </source>
</evidence>
<feature type="compositionally biased region" description="Pro residues" evidence="1">
    <location>
        <begin position="309"/>
        <end position="324"/>
    </location>
</feature>
<dbReference type="Proteomes" id="UP000002630">
    <property type="component" value="Unassembled WGS sequence"/>
</dbReference>
<keyword evidence="4" id="KW-1185">Reference proteome</keyword>
<feature type="compositionally biased region" description="Low complexity" evidence="1">
    <location>
        <begin position="883"/>
        <end position="898"/>
    </location>
</feature>
<feature type="compositionally biased region" description="Low complexity" evidence="1">
    <location>
        <begin position="325"/>
        <end position="337"/>
    </location>
</feature>
<dbReference type="OrthoDB" id="185175at2759"/>
<accession>D7G7X5</accession>
<feature type="region of interest" description="Disordered" evidence="1">
    <location>
        <begin position="281"/>
        <end position="494"/>
    </location>
</feature>
<evidence type="ECO:0000313" key="4">
    <source>
        <dbReference type="Proteomes" id="UP000002630"/>
    </source>
</evidence>
<reference evidence="3 4" key="1">
    <citation type="journal article" date="2010" name="Nature">
        <title>The Ectocarpus genome and the independent evolution of multicellularity in brown algae.</title>
        <authorList>
            <person name="Cock J.M."/>
            <person name="Sterck L."/>
            <person name="Rouze P."/>
            <person name="Scornet D."/>
            <person name="Allen A.E."/>
            <person name="Amoutzias G."/>
            <person name="Anthouard V."/>
            <person name="Artiguenave F."/>
            <person name="Aury J.M."/>
            <person name="Badger J.H."/>
            <person name="Beszteri B."/>
            <person name="Billiau K."/>
            <person name="Bonnet E."/>
            <person name="Bothwell J.H."/>
            <person name="Bowler C."/>
            <person name="Boyen C."/>
            <person name="Brownlee C."/>
            <person name="Carrano C.J."/>
            <person name="Charrier B."/>
            <person name="Cho G.Y."/>
            <person name="Coelho S.M."/>
            <person name="Collen J."/>
            <person name="Corre E."/>
            <person name="Da Silva C."/>
            <person name="Delage L."/>
            <person name="Delaroque N."/>
            <person name="Dittami S.M."/>
            <person name="Doulbeau S."/>
            <person name="Elias M."/>
            <person name="Farnham G."/>
            <person name="Gachon C.M."/>
            <person name="Gschloessl B."/>
            <person name="Heesch S."/>
            <person name="Jabbari K."/>
            <person name="Jubin C."/>
            <person name="Kawai H."/>
            <person name="Kimura K."/>
            <person name="Kloareg B."/>
            <person name="Kupper F.C."/>
            <person name="Lang D."/>
            <person name="Le Bail A."/>
            <person name="Leblanc C."/>
            <person name="Lerouge P."/>
            <person name="Lohr M."/>
            <person name="Lopez P.J."/>
            <person name="Martens C."/>
            <person name="Maumus F."/>
            <person name="Michel G."/>
            <person name="Miranda-Saavedra D."/>
            <person name="Morales J."/>
            <person name="Moreau H."/>
            <person name="Motomura T."/>
            <person name="Nagasato C."/>
            <person name="Napoli C.A."/>
            <person name="Nelson D.R."/>
            <person name="Nyvall-Collen P."/>
            <person name="Peters A.F."/>
            <person name="Pommier C."/>
            <person name="Potin P."/>
            <person name="Poulain J."/>
            <person name="Quesneville H."/>
            <person name="Read B."/>
            <person name="Rensing S.A."/>
            <person name="Ritter A."/>
            <person name="Rousvoal S."/>
            <person name="Samanta M."/>
            <person name="Samson G."/>
            <person name="Schroeder D.C."/>
            <person name="Segurens B."/>
            <person name="Strittmatter M."/>
            <person name="Tonon T."/>
            <person name="Tregear J.W."/>
            <person name="Valentin K."/>
            <person name="von Dassow P."/>
            <person name="Yamagishi T."/>
            <person name="Van de Peer Y."/>
            <person name="Wincker P."/>
        </authorList>
    </citation>
    <scope>NUCLEOTIDE SEQUENCE [LARGE SCALE GENOMIC DNA]</scope>
    <source>
        <strain evidence="4">Ec32 / CCAP1310/4</strain>
    </source>
</reference>
<dbReference type="EMBL" id="FN649760">
    <property type="protein sequence ID" value="CBJ34008.1"/>
    <property type="molecule type" value="Genomic_DNA"/>
</dbReference>
<dbReference type="eggNOG" id="ENOG502S66D">
    <property type="taxonomic scope" value="Eukaryota"/>
</dbReference>
<feature type="compositionally biased region" description="Gly residues" evidence="1">
    <location>
        <begin position="378"/>
        <end position="391"/>
    </location>
</feature>